<dbReference type="PROSITE" id="PS50158">
    <property type="entry name" value="ZF_CCHC"/>
    <property type="match status" value="1"/>
</dbReference>
<dbReference type="Gene3D" id="1.20.120.1750">
    <property type="match status" value="1"/>
</dbReference>
<evidence type="ECO:0000256" key="6">
    <source>
        <dbReference type="ARBA" id="ARBA00022771"/>
    </source>
</evidence>
<keyword evidence="8" id="KW-0862">Zinc</keyword>
<dbReference type="InterPro" id="IPR044066">
    <property type="entry name" value="TRIAD_supradom"/>
</dbReference>
<dbReference type="Pfam" id="PF00097">
    <property type="entry name" value="zf-C3HC4"/>
    <property type="match status" value="1"/>
</dbReference>
<name>A0A0G4J8V8_PLABS</name>
<dbReference type="InterPro" id="IPR045840">
    <property type="entry name" value="Ariadne"/>
</dbReference>
<dbReference type="InterPro" id="IPR013083">
    <property type="entry name" value="Znf_RING/FYVE/PHD"/>
</dbReference>
<evidence type="ECO:0000259" key="14">
    <source>
        <dbReference type="PROSITE" id="PS51873"/>
    </source>
</evidence>
<dbReference type="PROSITE" id="PS50089">
    <property type="entry name" value="ZF_RING_2"/>
    <property type="match status" value="1"/>
</dbReference>
<evidence type="ECO:0000313" key="15">
    <source>
        <dbReference type="EMBL" id="CEP03701.1"/>
    </source>
</evidence>
<evidence type="ECO:0000256" key="1">
    <source>
        <dbReference type="ARBA" id="ARBA00001798"/>
    </source>
</evidence>
<evidence type="ECO:0000256" key="9">
    <source>
        <dbReference type="PROSITE-ProRule" id="PRU00047"/>
    </source>
</evidence>
<dbReference type="GO" id="GO:0016567">
    <property type="term" value="P:protein ubiquitination"/>
    <property type="evidence" value="ECO:0007669"/>
    <property type="project" value="InterPro"/>
</dbReference>
<keyword evidence="16" id="KW-1185">Reference proteome</keyword>
<sequence length="519" mass="60012">MDMKDAEEDDWEAAEQESPEALSDTGWDDEVVEEVANGDWPALESTATELSDACAVRDRQPSYEILTEQELMQRQNILVERVVEQLFVSPEEATTLLRAYGWNILNLINDWLDEPDKVKTKVGLARVILPTEVSDRDAPFVCSLCMDKFAMDDTLGLSCGHRYCIECWTKWVVAEFDKGPQAVFTTCPGFKCSAMIPEEIQLRLLPGPKRQQFKQWLLDAFVQGNRTKMKWCPNPDCDKVIENRTGGEVEIECRCGYVFCFKCGLEGHRPCSCELVQQWLKKNSTDSENVNWIIANTKRCPKCHVNIEKNQGCNHMTCRFCKYDFCWLCKGDWSKHGSGTGGFYRCNKYEEAKAKGENASLEKEEQKAQEARNALQKYMFYFTRFDNHQKSIQFARKTRQDAEARMQLLRDIQGTNYQDVQFVLNAVNAVVACRRVLMWTYAYGFYLQGTSEKDIFEQHQERLEKFTELLHGLSEKPIEELLENKTRAEIVNYTRVVLRYRDNVIKAIETGLKSAQDIR</sequence>
<accession>A0A0G4J8V8</accession>
<keyword evidence="6 9" id="KW-0863">Zinc-finger</keyword>
<keyword evidence="3" id="KW-0808">Transferase</keyword>
<dbReference type="InterPro" id="IPR031127">
    <property type="entry name" value="E3_UB_ligase_RBR"/>
</dbReference>
<evidence type="ECO:0000256" key="3">
    <source>
        <dbReference type="ARBA" id="ARBA00022679"/>
    </source>
</evidence>
<dbReference type="InterPro" id="IPR018957">
    <property type="entry name" value="Znf_C3HC4_RING-type"/>
</dbReference>
<dbReference type="Gene3D" id="3.30.40.10">
    <property type="entry name" value="Zinc/RING finger domain, C3HC4 (zinc finger)"/>
    <property type="match status" value="1"/>
</dbReference>
<dbReference type="OrthoDB" id="10009520at2759"/>
<feature type="domain" description="RING-type" evidence="12">
    <location>
        <begin position="142"/>
        <end position="188"/>
    </location>
</feature>
<dbReference type="Pfam" id="PF01485">
    <property type="entry name" value="IBR"/>
    <property type="match status" value="1"/>
</dbReference>
<dbReference type="STRING" id="37360.A0A0G4J8V8"/>
<keyword evidence="10" id="KW-0175">Coiled coil</keyword>
<dbReference type="OMA" id="QRAHVVN"/>
<dbReference type="InterPro" id="IPR002867">
    <property type="entry name" value="IBR_dom"/>
</dbReference>
<dbReference type="FunFam" id="1.20.120.1750:FF:000002">
    <property type="entry name" value="RBR-type E3 ubiquitin transferase"/>
    <property type="match status" value="1"/>
</dbReference>
<evidence type="ECO:0000256" key="8">
    <source>
        <dbReference type="ARBA" id="ARBA00022833"/>
    </source>
</evidence>
<dbReference type="InterPro" id="IPR001841">
    <property type="entry name" value="Znf_RING"/>
</dbReference>
<evidence type="ECO:0000313" key="16">
    <source>
        <dbReference type="Proteomes" id="UP000039324"/>
    </source>
</evidence>
<proteinExistence type="predicted"/>
<dbReference type="InterPro" id="IPR001878">
    <property type="entry name" value="Znf_CCHC"/>
</dbReference>
<organism evidence="15 16">
    <name type="scientific">Plasmodiophora brassicae</name>
    <name type="common">Clubroot disease agent</name>
    <dbReference type="NCBI Taxonomy" id="37360"/>
    <lineage>
        <taxon>Eukaryota</taxon>
        <taxon>Sar</taxon>
        <taxon>Rhizaria</taxon>
        <taxon>Endomyxa</taxon>
        <taxon>Phytomyxea</taxon>
        <taxon>Plasmodiophorida</taxon>
        <taxon>Plasmodiophoridae</taxon>
        <taxon>Plasmodiophora</taxon>
    </lineage>
</organism>
<reference evidence="15 16" key="1">
    <citation type="submission" date="2015-02" db="EMBL/GenBank/DDBJ databases">
        <authorList>
            <person name="Chooi Y.-H."/>
        </authorList>
    </citation>
    <scope>NUCLEOTIDE SEQUENCE [LARGE SCALE GENOMIC DNA]</scope>
    <source>
        <strain evidence="15">E3</strain>
    </source>
</reference>
<dbReference type="AlphaFoldDB" id="A0A0G4J8V8"/>
<dbReference type="SUPFAM" id="SSF57850">
    <property type="entry name" value="RING/U-box"/>
    <property type="match status" value="3"/>
</dbReference>
<dbReference type="EMBL" id="CDSF01000155">
    <property type="protein sequence ID" value="CEP03701.1"/>
    <property type="molecule type" value="Genomic_DNA"/>
</dbReference>
<keyword evidence="5" id="KW-0677">Repeat</keyword>
<evidence type="ECO:0000256" key="2">
    <source>
        <dbReference type="ARBA" id="ARBA00012251"/>
    </source>
</evidence>
<dbReference type="Pfam" id="PF22191">
    <property type="entry name" value="IBR_1"/>
    <property type="match status" value="1"/>
</dbReference>
<dbReference type="PROSITE" id="PS51873">
    <property type="entry name" value="TRIAD"/>
    <property type="match status" value="1"/>
</dbReference>
<evidence type="ECO:0000256" key="4">
    <source>
        <dbReference type="ARBA" id="ARBA00022723"/>
    </source>
</evidence>
<evidence type="ECO:0000256" key="11">
    <source>
        <dbReference type="SAM" id="MobiDB-lite"/>
    </source>
</evidence>
<dbReference type="SMART" id="SM00647">
    <property type="entry name" value="IBR"/>
    <property type="match status" value="2"/>
</dbReference>
<feature type="coiled-coil region" evidence="10">
    <location>
        <begin position="349"/>
        <end position="412"/>
    </location>
</feature>
<feature type="compositionally biased region" description="Acidic residues" evidence="11">
    <location>
        <begin position="1"/>
        <end position="18"/>
    </location>
</feature>
<keyword evidence="4" id="KW-0479">Metal-binding</keyword>
<evidence type="ECO:0000256" key="5">
    <source>
        <dbReference type="ARBA" id="ARBA00022737"/>
    </source>
</evidence>
<evidence type="ECO:0000259" key="12">
    <source>
        <dbReference type="PROSITE" id="PS50089"/>
    </source>
</evidence>
<dbReference type="Proteomes" id="UP000039324">
    <property type="component" value="Unassembled WGS sequence"/>
</dbReference>
<dbReference type="EC" id="2.3.2.31" evidence="2"/>
<evidence type="ECO:0000256" key="10">
    <source>
        <dbReference type="SAM" id="Coils"/>
    </source>
</evidence>
<dbReference type="GO" id="GO:0008270">
    <property type="term" value="F:zinc ion binding"/>
    <property type="evidence" value="ECO:0007669"/>
    <property type="project" value="UniProtKB-KW"/>
</dbReference>
<dbReference type="CDD" id="cd20346">
    <property type="entry name" value="BRcat_RBR_ANKIB1"/>
    <property type="match status" value="1"/>
</dbReference>
<feature type="domain" description="CCHC-type" evidence="13">
    <location>
        <begin position="260"/>
        <end position="273"/>
    </location>
</feature>
<gene>
    <name evidence="15" type="ORF">PBRA_003308</name>
</gene>
<keyword evidence="7" id="KW-0833">Ubl conjugation pathway</keyword>
<feature type="region of interest" description="Disordered" evidence="11">
    <location>
        <begin position="1"/>
        <end position="28"/>
    </location>
</feature>
<evidence type="ECO:0000256" key="7">
    <source>
        <dbReference type="ARBA" id="ARBA00022786"/>
    </source>
</evidence>
<feature type="domain" description="RING-type" evidence="14">
    <location>
        <begin position="138"/>
        <end position="350"/>
    </location>
</feature>
<dbReference type="Pfam" id="PF19422">
    <property type="entry name" value="Ariadne"/>
    <property type="match status" value="1"/>
</dbReference>
<dbReference type="PANTHER" id="PTHR11685">
    <property type="entry name" value="RBR FAMILY RING FINGER AND IBR DOMAIN-CONTAINING"/>
    <property type="match status" value="1"/>
</dbReference>
<protein>
    <recommendedName>
        <fullName evidence="2">RBR-type E3 ubiquitin transferase</fullName>
        <ecNumber evidence="2">2.3.2.31</ecNumber>
    </recommendedName>
</protein>
<dbReference type="GO" id="GO:0061630">
    <property type="term" value="F:ubiquitin protein ligase activity"/>
    <property type="evidence" value="ECO:0007669"/>
    <property type="project" value="UniProtKB-EC"/>
</dbReference>
<evidence type="ECO:0000259" key="13">
    <source>
        <dbReference type="PROSITE" id="PS50158"/>
    </source>
</evidence>
<dbReference type="GO" id="GO:0003676">
    <property type="term" value="F:nucleic acid binding"/>
    <property type="evidence" value="ECO:0007669"/>
    <property type="project" value="InterPro"/>
</dbReference>
<comment type="catalytic activity">
    <reaction evidence="1">
        <text>[E2 ubiquitin-conjugating enzyme]-S-ubiquitinyl-L-cysteine + [acceptor protein]-L-lysine = [E2 ubiquitin-conjugating enzyme]-L-cysteine + [acceptor protein]-N(6)-ubiquitinyl-L-lysine.</text>
        <dbReference type="EC" id="2.3.2.31"/>
    </reaction>
</comment>